<dbReference type="SUPFAM" id="SSF50156">
    <property type="entry name" value="PDZ domain-like"/>
    <property type="match status" value="1"/>
</dbReference>
<reference evidence="2 3" key="1">
    <citation type="journal article" date="2020" name="G3 (Bethesda)">
        <title>Improved Reference Genome for Cyclotella cryptica CCMP332, a Model for Cell Wall Morphogenesis, Salinity Adaptation, and Lipid Production in Diatoms (Bacillariophyta).</title>
        <authorList>
            <person name="Roberts W.R."/>
            <person name="Downey K.M."/>
            <person name="Ruck E.C."/>
            <person name="Traller J.C."/>
            <person name="Alverson A.J."/>
        </authorList>
    </citation>
    <scope>NUCLEOTIDE SEQUENCE [LARGE SCALE GENOMIC DNA]</scope>
    <source>
        <strain evidence="2 3">CCMP332</strain>
    </source>
</reference>
<evidence type="ECO:0000313" key="3">
    <source>
        <dbReference type="Proteomes" id="UP001516023"/>
    </source>
</evidence>
<accession>A0ABD3QC76</accession>
<comment type="caution">
    <text evidence="2">The sequence shown here is derived from an EMBL/GenBank/DDBJ whole genome shotgun (WGS) entry which is preliminary data.</text>
</comment>
<keyword evidence="3" id="KW-1185">Reference proteome</keyword>
<feature type="compositionally biased region" description="Low complexity" evidence="1">
    <location>
        <begin position="61"/>
        <end position="76"/>
    </location>
</feature>
<evidence type="ECO:0008006" key="4">
    <source>
        <dbReference type="Google" id="ProtNLM"/>
    </source>
</evidence>
<dbReference type="EMBL" id="JABMIG020000055">
    <property type="protein sequence ID" value="KAL3797356.1"/>
    <property type="molecule type" value="Genomic_DNA"/>
</dbReference>
<organism evidence="2 3">
    <name type="scientific">Cyclotella cryptica</name>
    <dbReference type="NCBI Taxonomy" id="29204"/>
    <lineage>
        <taxon>Eukaryota</taxon>
        <taxon>Sar</taxon>
        <taxon>Stramenopiles</taxon>
        <taxon>Ochrophyta</taxon>
        <taxon>Bacillariophyta</taxon>
        <taxon>Coscinodiscophyceae</taxon>
        <taxon>Thalassiosirophycidae</taxon>
        <taxon>Stephanodiscales</taxon>
        <taxon>Stephanodiscaceae</taxon>
        <taxon>Cyclotella</taxon>
    </lineage>
</organism>
<gene>
    <name evidence="2" type="ORF">HJC23_010482</name>
</gene>
<feature type="region of interest" description="Disordered" evidence="1">
    <location>
        <begin position="262"/>
        <end position="313"/>
    </location>
</feature>
<dbReference type="Proteomes" id="UP001516023">
    <property type="component" value="Unassembled WGS sequence"/>
</dbReference>
<evidence type="ECO:0000313" key="2">
    <source>
        <dbReference type="EMBL" id="KAL3797356.1"/>
    </source>
</evidence>
<dbReference type="InterPro" id="IPR036034">
    <property type="entry name" value="PDZ_sf"/>
</dbReference>
<evidence type="ECO:0000256" key="1">
    <source>
        <dbReference type="SAM" id="MobiDB-lite"/>
    </source>
</evidence>
<feature type="region of interest" description="Disordered" evidence="1">
    <location>
        <begin position="61"/>
        <end position="117"/>
    </location>
</feature>
<sequence>MRRIEVSTTHANAVATDLRAHSLSIEESSQSTSAVECIETDPTLPTSKLSENHEALHTNLEASSQSIESQQLQQADSSDRRDNSASNKMNEQSRQTFETHEKRHKRNVTKKRKTKRSARIAVIEQDASFAYSPCRPILELPENSSRCNRITRGDNRQLASINSKPVKEQIDVITEPSIQNLQASTTPAKGTTQSLMRLPDDPMLMQYEEMLHFVNKEFYDNVKPYYIGKRNLPLNQLEVVLRRRAIKKREAVQVMNIQTEEINSGASADDESTQSSNHNSDSTTAVATIRGSSKTTMMHHPIPRPPLRDSQSSITSRRTLFPNAHGHHRSHSLGMDTTFEDDSTVSSTTVASAWTTGNASTAVSQGTSSIVRPADSQSKETHTQQTFTPACLATDEMPEEEVVGDTSLGLKLTILHGKVIVQAISPLEDGRASPAQLCGLFRPGDVLIAVNGLSLINGNIHSPVPMDRMLAVLKPLSQPIEGGDGRYTREVRLRFVIGEGRKLLCEQRKREERKQRLIEERKKMGLDGKAGAATFDPAADIFGLSALMGVDQHTGMPMFQHHHLEIHNDDSAEHKRVDDSLEETLIVDRSGDLQESDVIRKQSRMFTKTPALLQSLIAHQVAVDRQWMRNLNISEFFTLDSNASLLLRTPSPPAIKQPEDNHSSLNPIEARKKRLELGSANIDHAKEIVSNVEKEERGVDLHSEEDPMEVASRICGTASVRTGASRRRWHRGDSVILEDAQSTAASASSMENHAETNTLRSGESVEVCDHRLLVDLAANNQSWKQNVIKRLEEYASDTVKTSTSLKNNNLSGPLNEDIASSSLDSLLFGSEVANILGKKKSSLALPPGEMTQMLFDLQEHLESRLPMHIFMNDDAFTVNGQEKAVTFAKSPMEKNVEIAKATEFLVNEALGVWLQCFRPLPWKQRRALWPLHLSGPISDSVSVVSSHFDDGMSLSVASAGTHSKTTTDKRNLREIIEQLELDPETRRETCSLVTFYFTHKYLPNGETPLSEDDENDAQALVDAYGSYLDLYKTLVFAGKLKSQALIQKLVGLAKFDPQHREAMKILQKAKVLLFYEPNMLSALHELLLSGAYNGTSTFDMIRLLVSAYPDLIPMSVRAASEDGSSNFYFDYLSLLMHPDEGNDAAKRDGDLVKEWCSMLSSAVENNHERMEDILLSFHHVASASDECSTLYHRDLPFLLEVSIKMSEYDLALDIVKEILSSSCYRQQPLILESTVQHLRDISEIATTGELNASLMGRIIGFFTDVSKNTDGKLDGFDIVSELVKLLQQCIDRGKSNPSYDMYKNLNTCLTVLSENASPSDGLTVLSKFELTNIEVASIISAVRILLTRGARERIGKEISGSLFRIQRAREEGRCFVLEESMRDWTFDNNDSTVDEEESESFIWPSVLDGRVVMSK</sequence>
<proteinExistence type="predicted"/>
<name>A0ABD3QC76_9STRA</name>
<protein>
    <recommendedName>
        <fullName evidence="4">PDZ domain-containing protein</fullName>
    </recommendedName>
</protein>
<feature type="compositionally biased region" description="Basic residues" evidence="1">
    <location>
        <begin position="102"/>
        <end position="117"/>
    </location>
</feature>
<feature type="compositionally biased region" description="Polar residues" evidence="1">
    <location>
        <begin position="273"/>
        <end position="296"/>
    </location>
</feature>